<evidence type="ECO:0000256" key="14">
    <source>
        <dbReference type="SAM" id="Phobius"/>
    </source>
</evidence>
<evidence type="ECO:0000313" key="15">
    <source>
        <dbReference type="EMBL" id="GAT67533.1"/>
    </source>
</evidence>
<feature type="transmembrane region" description="Helical" evidence="14">
    <location>
        <begin position="332"/>
        <end position="356"/>
    </location>
</feature>
<dbReference type="GO" id="GO:0042910">
    <property type="term" value="F:xenobiotic transmembrane transporter activity"/>
    <property type="evidence" value="ECO:0007669"/>
    <property type="project" value="InterPro"/>
</dbReference>
<sequence length="469" mass="46807">MALIRLALPVYVELLTAVVAVGLIDLLWVSGLGDRAVAAVTIATSAENLVLGVVLAVTTGTTVLVGRRDGRLPTAPVVRTAWLLCAATGLAVAVAGVLLRAPLAGLFTDDATVAALTAGFLLVSMAGVPVFYAQSLADGIFKGFGDTRTPMRNALLCNALVVALDPLFIYGLALGVPGAALATVLARLVTLAVSLTLLLRRTSGAAPVPAAGGAAEQMGTGREATGPAERATAERATAGREATGPAEPEPPARAHAVEILRTGLPMSGDFLARALAGLLMVDIVGGLGVAALAGYGIGMKIMLAGVMAFYALRQAAMIRTARTGRAGPVLRYGLATGAAVAAVLNAVAAPAAGLFTGDPAVAAAAVDFLRWMTLYLVPFGGLIALGGVLQAEGRGNRLLAATLAGFAVQLPLAALLGSVLGATGVWLSMAAGAALSLAVASAPRAGARSNAPGRGPRSTRTAAGRPSAR</sequence>
<dbReference type="Proteomes" id="UP000077701">
    <property type="component" value="Unassembled WGS sequence"/>
</dbReference>
<feature type="transmembrane region" description="Helical" evidence="14">
    <location>
        <begin position="426"/>
        <end position="447"/>
    </location>
</feature>
<evidence type="ECO:0000256" key="9">
    <source>
        <dbReference type="ARBA" id="ARBA00022989"/>
    </source>
</evidence>
<evidence type="ECO:0000256" key="8">
    <source>
        <dbReference type="ARBA" id="ARBA00022692"/>
    </source>
</evidence>
<feature type="compositionally biased region" description="Low complexity" evidence="13">
    <location>
        <begin position="206"/>
        <end position="215"/>
    </location>
</feature>
<feature type="region of interest" description="Disordered" evidence="13">
    <location>
        <begin position="445"/>
        <end position="469"/>
    </location>
</feature>
<keyword evidence="16" id="KW-1185">Reference proteome</keyword>
<reference evidence="16" key="2">
    <citation type="submission" date="2016-04" db="EMBL/GenBank/DDBJ databases">
        <title>Planomonospora sphaerica JCM9374 whole genome shotgun sequence.</title>
        <authorList>
            <person name="Suzuki T."/>
            <person name="Dohra H."/>
            <person name="Kodani S."/>
        </authorList>
    </citation>
    <scope>NUCLEOTIDE SEQUENCE [LARGE SCALE GENOMIC DNA]</scope>
    <source>
        <strain evidence="16">JCM 9374</strain>
    </source>
</reference>
<comment type="function">
    <text evidence="1">Multidrug efflux pump.</text>
</comment>
<feature type="transmembrane region" description="Helical" evidence="14">
    <location>
        <begin position="154"/>
        <end position="173"/>
    </location>
</feature>
<dbReference type="AlphaFoldDB" id="A0A171D1H8"/>
<dbReference type="GO" id="GO:0006811">
    <property type="term" value="P:monoatomic ion transport"/>
    <property type="evidence" value="ECO:0007669"/>
    <property type="project" value="UniProtKB-KW"/>
</dbReference>
<comment type="subcellular location">
    <subcellularLocation>
        <location evidence="2">Cell membrane</location>
        <topology evidence="2">Multi-pass membrane protein</topology>
    </subcellularLocation>
</comment>
<keyword evidence="9 14" id="KW-1133">Transmembrane helix</keyword>
<comment type="similarity">
    <text evidence="3">Belongs to the multi antimicrobial extrusion (MATE) (TC 2.A.66.1) family.</text>
</comment>
<feature type="compositionally biased region" description="Low complexity" evidence="13">
    <location>
        <begin position="222"/>
        <end position="246"/>
    </location>
</feature>
<evidence type="ECO:0000256" key="3">
    <source>
        <dbReference type="ARBA" id="ARBA00010199"/>
    </source>
</evidence>
<protein>
    <recommendedName>
        <fullName evidence="4">Probable multidrug resistance protein NorM</fullName>
    </recommendedName>
    <alternativeName>
        <fullName evidence="12">Multidrug-efflux transporter</fullName>
    </alternativeName>
</protein>
<evidence type="ECO:0000256" key="1">
    <source>
        <dbReference type="ARBA" id="ARBA00003408"/>
    </source>
</evidence>
<evidence type="ECO:0000256" key="10">
    <source>
        <dbReference type="ARBA" id="ARBA00023065"/>
    </source>
</evidence>
<evidence type="ECO:0000256" key="2">
    <source>
        <dbReference type="ARBA" id="ARBA00004651"/>
    </source>
</evidence>
<feature type="transmembrane region" description="Helical" evidence="14">
    <location>
        <begin position="295"/>
        <end position="312"/>
    </location>
</feature>
<feature type="transmembrane region" description="Helical" evidence="14">
    <location>
        <begin position="111"/>
        <end position="133"/>
    </location>
</feature>
<dbReference type="InterPro" id="IPR050222">
    <property type="entry name" value="MATE_MdtK"/>
</dbReference>
<feature type="transmembrane region" description="Helical" evidence="14">
    <location>
        <begin position="77"/>
        <end position="99"/>
    </location>
</feature>
<dbReference type="InterPro" id="IPR048279">
    <property type="entry name" value="MdtK-like"/>
</dbReference>
<evidence type="ECO:0000256" key="13">
    <source>
        <dbReference type="SAM" id="MobiDB-lite"/>
    </source>
</evidence>
<keyword evidence="6" id="KW-0050">Antiport</keyword>
<evidence type="ECO:0000256" key="5">
    <source>
        <dbReference type="ARBA" id="ARBA00022448"/>
    </source>
</evidence>
<organism evidence="15 16">
    <name type="scientific">Planomonospora sphaerica</name>
    <dbReference type="NCBI Taxonomy" id="161355"/>
    <lineage>
        <taxon>Bacteria</taxon>
        <taxon>Bacillati</taxon>
        <taxon>Actinomycetota</taxon>
        <taxon>Actinomycetes</taxon>
        <taxon>Streptosporangiales</taxon>
        <taxon>Streptosporangiaceae</taxon>
        <taxon>Planomonospora</taxon>
    </lineage>
</organism>
<dbReference type="GO" id="GO:0015297">
    <property type="term" value="F:antiporter activity"/>
    <property type="evidence" value="ECO:0007669"/>
    <property type="project" value="UniProtKB-KW"/>
</dbReference>
<gene>
    <name evidence="15" type="ORF">PS9374_03191</name>
</gene>
<evidence type="ECO:0000256" key="11">
    <source>
        <dbReference type="ARBA" id="ARBA00023136"/>
    </source>
</evidence>
<keyword evidence="5" id="KW-0813">Transport</keyword>
<comment type="caution">
    <text evidence="15">The sequence shown here is derived from an EMBL/GenBank/DDBJ whole genome shotgun (WGS) entry which is preliminary data.</text>
</comment>
<dbReference type="Pfam" id="PF01554">
    <property type="entry name" value="MatE"/>
    <property type="match status" value="2"/>
</dbReference>
<keyword evidence="8 14" id="KW-0812">Transmembrane</keyword>
<name>A0A171D1H8_9ACTN</name>
<keyword evidence="11 14" id="KW-0472">Membrane</keyword>
<keyword evidence="10" id="KW-0406">Ion transport</keyword>
<evidence type="ECO:0000256" key="6">
    <source>
        <dbReference type="ARBA" id="ARBA00022449"/>
    </source>
</evidence>
<evidence type="ECO:0000313" key="16">
    <source>
        <dbReference type="Proteomes" id="UP000077701"/>
    </source>
</evidence>
<dbReference type="STRING" id="161355.PS9374_03191"/>
<feature type="region of interest" description="Disordered" evidence="13">
    <location>
        <begin position="206"/>
        <end position="252"/>
    </location>
</feature>
<feature type="transmembrane region" description="Helical" evidence="14">
    <location>
        <begin position="398"/>
        <end position="420"/>
    </location>
</feature>
<reference evidence="15 16" key="1">
    <citation type="journal article" date="2016" name="Genome Announc.">
        <title>Draft Genome Sequence of Planomonospora sphaerica JCM9374, a Rare Actinomycete.</title>
        <authorList>
            <person name="Dohra H."/>
            <person name="Suzuki T."/>
            <person name="Inoue Y."/>
            <person name="Kodani S."/>
        </authorList>
    </citation>
    <scope>NUCLEOTIDE SEQUENCE [LARGE SCALE GENOMIC DNA]</scope>
    <source>
        <strain evidence="15 16">JCM 9374</strain>
    </source>
</reference>
<dbReference type="PANTHER" id="PTHR43298:SF2">
    <property type="entry name" value="FMN_FAD EXPORTER YEEO-RELATED"/>
    <property type="match status" value="1"/>
</dbReference>
<dbReference type="EMBL" id="BDCX01000007">
    <property type="protein sequence ID" value="GAT67533.1"/>
    <property type="molecule type" value="Genomic_DNA"/>
</dbReference>
<feature type="transmembrane region" description="Helical" evidence="14">
    <location>
        <begin position="368"/>
        <end position="389"/>
    </location>
</feature>
<dbReference type="PANTHER" id="PTHR43298">
    <property type="entry name" value="MULTIDRUG RESISTANCE PROTEIN NORM-RELATED"/>
    <property type="match status" value="1"/>
</dbReference>
<dbReference type="GO" id="GO:0005886">
    <property type="term" value="C:plasma membrane"/>
    <property type="evidence" value="ECO:0007669"/>
    <property type="project" value="UniProtKB-SubCell"/>
</dbReference>
<accession>A0A171D1H8</accession>
<evidence type="ECO:0000256" key="7">
    <source>
        <dbReference type="ARBA" id="ARBA00022475"/>
    </source>
</evidence>
<dbReference type="InterPro" id="IPR002528">
    <property type="entry name" value="MATE_fam"/>
</dbReference>
<evidence type="ECO:0000256" key="12">
    <source>
        <dbReference type="ARBA" id="ARBA00031636"/>
    </source>
</evidence>
<proteinExistence type="inferred from homology"/>
<keyword evidence="7" id="KW-1003">Cell membrane</keyword>
<evidence type="ECO:0000256" key="4">
    <source>
        <dbReference type="ARBA" id="ARBA00020268"/>
    </source>
</evidence>
<dbReference type="PIRSF" id="PIRSF006603">
    <property type="entry name" value="DinF"/>
    <property type="match status" value="1"/>
</dbReference>
<feature type="transmembrane region" description="Helical" evidence="14">
    <location>
        <begin position="7"/>
        <end position="29"/>
    </location>
</feature>
<feature type="transmembrane region" description="Helical" evidence="14">
    <location>
        <begin position="49"/>
        <end position="65"/>
    </location>
</feature>